<feature type="region of interest" description="Disordered" evidence="2">
    <location>
        <begin position="936"/>
        <end position="1007"/>
    </location>
</feature>
<keyword evidence="1" id="KW-0175">Coiled coil</keyword>
<proteinExistence type="predicted"/>
<feature type="compositionally biased region" description="Low complexity" evidence="2">
    <location>
        <begin position="951"/>
        <end position="961"/>
    </location>
</feature>
<organism evidence="3 4">
    <name type="scientific">Moelleriella libera RCEF 2490</name>
    <dbReference type="NCBI Taxonomy" id="1081109"/>
    <lineage>
        <taxon>Eukaryota</taxon>
        <taxon>Fungi</taxon>
        <taxon>Dikarya</taxon>
        <taxon>Ascomycota</taxon>
        <taxon>Pezizomycotina</taxon>
        <taxon>Sordariomycetes</taxon>
        <taxon>Hypocreomycetidae</taxon>
        <taxon>Hypocreales</taxon>
        <taxon>Clavicipitaceae</taxon>
        <taxon>Moelleriella</taxon>
    </lineage>
</organism>
<dbReference type="InterPro" id="IPR007483">
    <property type="entry name" value="Hamartin"/>
</dbReference>
<gene>
    <name evidence="3" type="ORF">AAL_05125</name>
</gene>
<dbReference type="GO" id="GO:0033596">
    <property type="term" value="C:TSC1-TSC2 complex"/>
    <property type="evidence" value="ECO:0007669"/>
    <property type="project" value="TreeGrafter"/>
</dbReference>
<accession>A0A168AP02</accession>
<reference evidence="3 4" key="1">
    <citation type="journal article" date="2016" name="Genome Biol. Evol.">
        <title>Divergent and convergent evolution of fungal pathogenicity.</title>
        <authorList>
            <person name="Shang Y."/>
            <person name="Xiao G."/>
            <person name="Zheng P."/>
            <person name="Cen K."/>
            <person name="Zhan S."/>
            <person name="Wang C."/>
        </authorList>
    </citation>
    <scope>NUCLEOTIDE SEQUENCE [LARGE SCALE GENOMIC DNA]</scope>
    <source>
        <strain evidence="3 4">RCEF 2490</strain>
    </source>
</reference>
<dbReference type="AlphaFoldDB" id="A0A168AP02"/>
<dbReference type="SUPFAM" id="SSF48371">
    <property type="entry name" value="ARM repeat"/>
    <property type="match status" value="1"/>
</dbReference>
<evidence type="ECO:0000256" key="1">
    <source>
        <dbReference type="SAM" id="Coils"/>
    </source>
</evidence>
<dbReference type="GO" id="GO:0032007">
    <property type="term" value="P:negative regulation of TOR signaling"/>
    <property type="evidence" value="ECO:0007669"/>
    <property type="project" value="TreeGrafter"/>
</dbReference>
<dbReference type="GO" id="GO:0051726">
    <property type="term" value="P:regulation of cell cycle"/>
    <property type="evidence" value="ECO:0007669"/>
    <property type="project" value="TreeGrafter"/>
</dbReference>
<dbReference type="Pfam" id="PF04388">
    <property type="entry name" value="Hamartin"/>
    <property type="match status" value="1"/>
</dbReference>
<comment type="caution">
    <text evidence="3">The sequence shown here is derived from an EMBL/GenBank/DDBJ whole genome shotgun (WGS) entry which is preliminary data.</text>
</comment>
<feature type="region of interest" description="Disordered" evidence="2">
    <location>
        <begin position="449"/>
        <end position="473"/>
    </location>
</feature>
<dbReference type="InterPro" id="IPR016024">
    <property type="entry name" value="ARM-type_fold"/>
</dbReference>
<evidence type="ECO:0000313" key="3">
    <source>
        <dbReference type="EMBL" id="KZZ94158.1"/>
    </source>
</evidence>
<dbReference type="PANTHER" id="PTHR15154:SF2">
    <property type="entry name" value="HAMARTIN"/>
    <property type="match status" value="1"/>
</dbReference>
<dbReference type="PANTHER" id="PTHR15154">
    <property type="entry name" value="HAMARTIN"/>
    <property type="match status" value="1"/>
</dbReference>
<name>A0A168AP02_9HYPO</name>
<keyword evidence="4" id="KW-1185">Reference proteome</keyword>
<dbReference type="Proteomes" id="UP000078544">
    <property type="component" value="Unassembled WGS sequence"/>
</dbReference>
<evidence type="ECO:0000313" key="4">
    <source>
        <dbReference type="Proteomes" id="UP000078544"/>
    </source>
</evidence>
<feature type="compositionally biased region" description="Basic and acidic residues" evidence="2">
    <location>
        <begin position="972"/>
        <end position="985"/>
    </location>
</feature>
<feature type="coiled-coil region" evidence="1">
    <location>
        <begin position="644"/>
        <end position="818"/>
    </location>
</feature>
<dbReference type="OrthoDB" id="6022054at2759"/>
<protein>
    <submittedName>
        <fullName evidence="3">Hamartin</fullName>
    </submittedName>
</protein>
<evidence type="ECO:0000256" key="2">
    <source>
        <dbReference type="SAM" id="MobiDB-lite"/>
    </source>
</evidence>
<sequence>MSSSAALKELTKAINSFLGSPTLPLPDALLGSISKFLQQSEAYDDAAADQLQDSLRSIFDKRVKGDDTATESWIAILRRLLPVLQTPDRTLPWFDACRGLLDKPDLDRHIVDGTVAFLMDLVTLIDEHRVSVTENSAASRFMNRLLGLWMNRFYTGLLDGKTSSESNERLMRQALCNFGKKRPSELFTMMDGYFVQKAHRKSALRFLCDFIQGQPPHLHQILHTPLFGHLLACLQQDTSTTIVSAALTTLIMLLPHMPSSLVPHLPALFSIYGRLLFWDRERLRPCDHSDGENGGTESHTGWEAATFETEIDDQNIAHLSDYYTILYGLYPINFMDYIRKPQRYMRHANAAFGDELEVQPTEMRHRSEVFRRNHLLHPNFYSLTIDTERTDLGRWINCEAAEVVAECVGLCTETGSHSFNGPWTAVAASSGRDDPIPGLGSSLLADASTDGALLSDSPDEPHPWRHSHSTAADSLSSGRTLSIFKRRSTQSSLPSQMDSFVDGGPKVVVAASPTLTASSSHTQLQELIQSNKTIKSGLHQSLPNDSVLSLVPVQQEDTAEKAVEPSLKLLLPPPLPPTARSLSSTSDMSTQVAHLQKQILLLQNDLSFERYLKQQHMAHIGDLRRKQMAEAATEAETQNLIMMNRNLKSRFEDAKKSEMQAKRESEKVRTMTKKWEADLTNRLKMLRDEHKKTHTDIEVLQKELHESRQECDNLRQLLCAAEVKELSFEQHTHSLEIEGSQVESLKKEVERLTQSERVNQAKDLDRQAAVDVLAAAEKRVETLQIELAAVNTDFLRMKTTLCSQIKVLQARLSEAQKERERPGLNADIAVENALAGSRAKQAELQKQYSLLTRKYTALQSSLLDMQSEQGPQMQPLRPSLSYQQQAEADYLALTASPVVIKSRPQRALSNAEAAGQNMTSLAGSLTVGSGLSGGDALSPVGSAQSGGDGSGSASASGPASPDARHFGGFPRLRRESRDKGKDEGKNGSGKPRKDKKSSGLRGIRGFI</sequence>
<dbReference type="EMBL" id="AZGY01000011">
    <property type="protein sequence ID" value="KZZ94158.1"/>
    <property type="molecule type" value="Genomic_DNA"/>
</dbReference>
<dbReference type="STRING" id="1081109.A0A168AP02"/>